<organism evidence="1 2">
    <name type="scientific">Pyrococcus horikoshii (strain ATCC 700860 / DSM 12428 / JCM 9974 / NBRC 100139 / OT-3)</name>
    <dbReference type="NCBI Taxonomy" id="70601"/>
    <lineage>
        <taxon>Archaea</taxon>
        <taxon>Methanobacteriati</taxon>
        <taxon>Methanobacteriota</taxon>
        <taxon>Thermococci</taxon>
        <taxon>Thermococcales</taxon>
        <taxon>Thermococcaceae</taxon>
        <taxon>Pyrococcus</taxon>
    </lineage>
</organism>
<dbReference type="Proteomes" id="UP000000752">
    <property type="component" value="Chromosome"/>
</dbReference>
<evidence type="ECO:0000313" key="2">
    <source>
        <dbReference type="Proteomes" id="UP000000752"/>
    </source>
</evidence>
<dbReference type="EnsemblBacteria" id="BAA29241">
    <property type="protein sequence ID" value="BAA29241"/>
    <property type="gene ID" value="BAA29241"/>
</dbReference>
<reference evidence="1 2" key="1">
    <citation type="journal article" date="1998" name="DNA Res.">
        <title>Complete sequence and gene organization of the genome of a hyper-thermophilic archaebacterium, Pyrococcus horikoshii OT3.</title>
        <authorList>
            <person name="Kawarabayasi Y."/>
            <person name="Sawada M."/>
            <person name="Horikawa H."/>
            <person name="Haikawa Y."/>
            <person name="Hino Y."/>
            <person name="Yamamoto S."/>
            <person name="Sekine M."/>
            <person name="Baba S."/>
            <person name="Kosugi H."/>
            <person name="Hosoyama A."/>
            <person name="Nagai Y."/>
            <person name="Sakai M."/>
            <person name="Ogura K."/>
            <person name="Otuka R."/>
            <person name="Nakazawa H."/>
            <person name="Takamiya M."/>
            <person name="Ohfuku Y."/>
            <person name="Funahashi T."/>
            <person name="Tanaka T."/>
            <person name="Kudoh Y."/>
            <person name="Yamazaki J."/>
            <person name="Kushida N."/>
            <person name="Oguchi A."/>
            <person name="Aoki K."/>
            <person name="Nakamura Y."/>
            <person name="Robb T.F."/>
            <person name="Horikoshi K."/>
            <person name="Masuchi Y."/>
            <person name="Shizuya H."/>
            <person name="Kikuchi H."/>
        </authorList>
    </citation>
    <scope>NUCLEOTIDE SEQUENCE [LARGE SCALE GENOMIC DNA]</scope>
    <source>
        <strain evidence="2">ATCC 700860 / DSM 12428 / JCM 9974 / NBRC 100139 / OT-3</strain>
    </source>
</reference>
<name>O57911_PYRHO</name>
<dbReference type="PIR" id="B71239">
    <property type="entry name" value="B71239"/>
</dbReference>
<accession>O57911</accession>
<proteinExistence type="predicted"/>
<keyword evidence="2" id="KW-1185">Reference proteome</keyword>
<gene>
    <name evidence="1" type="ordered locus">PH0172</name>
</gene>
<sequence length="111" mass="12848">MSTDILIRFYAFHTTKFYGNWKVHLRAHVCKDCIRLSFHTTKFYGNRARNNKCSSKWLDALSTLLSSTETLCRRNRSLGCFHALSTLLSSTETEFDVAENLGYGIDVFPHY</sequence>
<dbReference type="EMBL" id="BA000001">
    <property type="protein sequence ID" value="BAA29241.1"/>
    <property type="molecule type" value="Genomic_DNA"/>
</dbReference>
<dbReference type="KEGG" id="pho:PH0172"/>
<protein>
    <submittedName>
        <fullName evidence="1">Uncharacterized protein</fullName>
    </submittedName>
</protein>
<evidence type="ECO:0000313" key="1">
    <source>
        <dbReference type="EMBL" id="BAA29241.1"/>
    </source>
</evidence>
<dbReference type="AlphaFoldDB" id="O57911"/>